<evidence type="ECO:0000256" key="1">
    <source>
        <dbReference type="ARBA" id="ARBA00004370"/>
    </source>
</evidence>
<comment type="function">
    <text evidence="8">F(1)F(0) ATP synthase produces ATP from ADP in the presence of a proton or sodium gradient. F-type ATPases consist of two structural domains, F(1) containing the extramembraneous catalytic core and F(0) containing the membrane proton channel, linked together by a central stalk and a peripheral stalk. During catalysis, ATP synthesis in the catalytic domain of F(1) is coupled via a rotary mechanism of the central stalk subunits to proton translocation.</text>
</comment>
<reference evidence="9" key="1">
    <citation type="submission" date="2020-01" db="EMBL/GenBank/DDBJ databases">
        <authorList>
            <person name="Meier V. D."/>
            <person name="Meier V D."/>
        </authorList>
    </citation>
    <scope>NUCLEOTIDE SEQUENCE</scope>
    <source>
        <strain evidence="9">HLG_WM_MAG_07</strain>
    </source>
</reference>
<organism evidence="9">
    <name type="scientific">uncultured Thiotrichaceae bacterium</name>
    <dbReference type="NCBI Taxonomy" id="298394"/>
    <lineage>
        <taxon>Bacteria</taxon>
        <taxon>Pseudomonadati</taxon>
        <taxon>Pseudomonadota</taxon>
        <taxon>Gammaproteobacteria</taxon>
        <taxon>Thiotrichales</taxon>
        <taxon>Thiotrichaceae</taxon>
        <taxon>environmental samples</taxon>
    </lineage>
</organism>
<keyword evidence="2 8" id="KW-0813">Transport</keyword>
<keyword evidence="9" id="KW-0378">Hydrolase</keyword>
<dbReference type="PROSITE" id="PS00389">
    <property type="entry name" value="ATPASE_DELTA"/>
    <property type="match status" value="1"/>
</dbReference>
<name>A0A6S6T5M3_9GAMM</name>
<keyword evidence="5 8" id="KW-0472">Membrane</keyword>
<dbReference type="NCBIfam" id="TIGR01145">
    <property type="entry name" value="ATP_synt_delta"/>
    <property type="match status" value="1"/>
</dbReference>
<dbReference type="PRINTS" id="PR00125">
    <property type="entry name" value="ATPASEDELTA"/>
</dbReference>
<evidence type="ECO:0000256" key="8">
    <source>
        <dbReference type="HAMAP-Rule" id="MF_01416"/>
    </source>
</evidence>
<evidence type="ECO:0000256" key="4">
    <source>
        <dbReference type="ARBA" id="ARBA00023065"/>
    </source>
</evidence>
<dbReference type="EMBL" id="CACVAY010000047">
    <property type="protein sequence ID" value="CAA6810770.1"/>
    <property type="molecule type" value="Genomic_DNA"/>
</dbReference>
<dbReference type="GO" id="GO:0046933">
    <property type="term" value="F:proton-transporting ATP synthase activity, rotational mechanism"/>
    <property type="evidence" value="ECO:0007669"/>
    <property type="project" value="UniProtKB-UniRule"/>
</dbReference>
<gene>
    <name evidence="8" type="primary">atpH</name>
    <name evidence="9" type="ORF">HELGO_WM13899</name>
</gene>
<dbReference type="SUPFAM" id="SSF47928">
    <property type="entry name" value="N-terminal domain of the delta subunit of the F1F0-ATP synthase"/>
    <property type="match status" value="1"/>
</dbReference>
<keyword evidence="4 8" id="KW-0406">Ion transport</keyword>
<comment type="subcellular location">
    <subcellularLocation>
        <location evidence="8">Cell membrane</location>
        <topology evidence="8">Peripheral membrane protein</topology>
    </subcellularLocation>
    <subcellularLocation>
        <location evidence="1">Membrane</location>
    </subcellularLocation>
</comment>
<dbReference type="GO" id="GO:0005886">
    <property type="term" value="C:plasma membrane"/>
    <property type="evidence" value="ECO:0007669"/>
    <property type="project" value="UniProtKB-SubCell"/>
</dbReference>
<proteinExistence type="inferred from homology"/>
<dbReference type="Pfam" id="PF00213">
    <property type="entry name" value="OSCP"/>
    <property type="match status" value="1"/>
</dbReference>
<evidence type="ECO:0000313" key="9">
    <source>
        <dbReference type="EMBL" id="CAA6810770.1"/>
    </source>
</evidence>
<comment type="similarity">
    <text evidence="8">Belongs to the ATPase delta chain family.</text>
</comment>
<keyword evidence="6 8" id="KW-0139">CF(1)</keyword>
<protein>
    <recommendedName>
        <fullName evidence="8">ATP synthase subunit delta</fullName>
    </recommendedName>
    <alternativeName>
        <fullName evidence="8">ATP synthase F(1) sector subunit delta</fullName>
    </alternativeName>
    <alternativeName>
        <fullName evidence="8">F-type ATPase subunit delta</fullName>
        <shortName evidence="8">F-ATPase subunit delta</shortName>
    </alternativeName>
</protein>
<dbReference type="AlphaFoldDB" id="A0A6S6T5M3"/>
<dbReference type="InterPro" id="IPR000711">
    <property type="entry name" value="ATPase_OSCP/dsu"/>
</dbReference>
<dbReference type="InterPro" id="IPR026015">
    <property type="entry name" value="ATP_synth_OSCP/delta_N_sf"/>
</dbReference>
<dbReference type="PANTHER" id="PTHR11910">
    <property type="entry name" value="ATP SYNTHASE DELTA CHAIN"/>
    <property type="match status" value="1"/>
</dbReference>
<evidence type="ECO:0000256" key="2">
    <source>
        <dbReference type="ARBA" id="ARBA00022448"/>
    </source>
</evidence>
<dbReference type="InterPro" id="IPR020781">
    <property type="entry name" value="ATPase_OSCP/d_CS"/>
</dbReference>
<dbReference type="GO" id="GO:0016787">
    <property type="term" value="F:hydrolase activity"/>
    <property type="evidence" value="ECO:0007669"/>
    <property type="project" value="UniProtKB-KW"/>
</dbReference>
<dbReference type="NCBIfam" id="NF004402">
    <property type="entry name" value="PRK05758.2-2"/>
    <property type="match status" value="1"/>
</dbReference>
<accession>A0A6S6T5M3</accession>
<evidence type="ECO:0000256" key="3">
    <source>
        <dbReference type="ARBA" id="ARBA00022781"/>
    </source>
</evidence>
<dbReference type="Gene3D" id="1.10.520.20">
    <property type="entry name" value="N-terminal domain of the delta subunit of the F1F0-ATP synthase"/>
    <property type="match status" value="1"/>
</dbReference>
<evidence type="ECO:0000256" key="6">
    <source>
        <dbReference type="ARBA" id="ARBA00023196"/>
    </source>
</evidence>
<dbReference type="GO" id="GO:0045259">
    <property type="term" value="C:proton-transporting ATP synthase complex"/>
    <property type="evidence" value="ECO:0007669"/>
    <property type="project" value="UniProtKB-KW"/>
</dbReference>
<evidence type="ECO:0000256" key="5">
    <source>
        <dbReference type="ARBA" id="ARBA00023136"/>
    </source>
</evidence>
<keyword evidence="8" id="KW-1003">Cell membrane</keyword>
<evidence type="ECO:0000256" key="7">
    <source>
        <dbReference type="ARBA" id="ARBA00023310"/>
    </source>
</evidence>
<sequence>MSELTTTARPYARAVFELAKENGTLTEWSDALSFMGAVASDENVASVLDTPTLTREGKAEAFIELCESNIDDKQQNLVKLLAEYGRIEILPQVSTLFEAMKDEEEGSIEATIVSTSELSDEEKDKIATALKARLDRDVKITTEIDKSILGGMIIRAGDMVIDGSIQGRLQKMTHALNG</sequence>
<keyword evidence="3 8" id="KW-0375">Hydrogen ion transport</keyword>
<keyword evidence="7 8" id="KW-0066">ATP synthesis</keyword>
<dbReference type="HAMAP" id="MF_01416">
    <property type="entry name" value="ATP_synth_delta_bact"/>
    <property type="match status" value="1"/>
</dbReference>
<comment type="function">
    <text evidence="8">This protein is part of the stalk that links CF(0) to CF(1). It either transmits conformational changes from CF(0) to CF(1) or is implicated in proton conduction.</text>
</comment>